<protein>
    <submittedName>
        <fullName evidence="1">Uncharacterized protein</fullName>
    </submittedName>
</protein>
<dbReference type="STRING" id="1406840.Q763_10015"/>
<evidence type="ECO:0000313" key="1">
    <source>
        <dbReference type="EMBL" id="KGO80856.1"/>
    </source>
</evidence>
<name>A0A0A2LNF0_9FLAO</name>
<reference evidence="1 2" key="1">
    <citation type="submission" date="2013-09" db="EMBL/GenBank/DDBJ databases">
        <authorList>
            <person name="Zeng Z."/>
            <person name="Chen C."/>
        </authorList>
    </citation>
    <scope>NUCLEOTIDE SEQUENCE [LARGE SCALE GENOMIC DNA]</scope>
    <source>
        <strain evidence="1 2">F44-8</strain>
    </source>
</reference>
<comment type="caution">
    <text evidence="1">The sequence shown here is derived from an EMBL/GenBank/DDBJ whole genome shotgun (WGS) entry which is preliminary data.</text>
</comment>
<dbReference type="InterPro" id="IPR009384">
    <property type="entry name" value="SwrD-like"/>
</dbReference>
<dbReference type="Pfam" id="PF06289">
    <property type="entry name" value="FlbD"/>
    <property type="match status" value="1"/>
</dbReference>
<dbReference type="Proteomes" id="UP000030129">
    <property type="component" value="Unassembled WGS sequence"/>
</dbReference>
<organism evidence="1 2">
    <name type="scientific">Flavobacterium beibuense F44-8</name>
    <dbReference type="NCBI Taxonomy" id="1406840"/>
    <lineage>
        <taxon>Bacteria</taxon>
        <taxon>Pseudomonadati</taxon>
        <taxon>Bacteroidota</taxon>
        <taxon>Flavobacteriia</taxon>
        <taxon>Flavobacteriales</taxon>
        <taxon>Flavobacteriaceae</taxon>
        <taxon>Flavobacterium</taxon>
    </lineage>
</organism>
<proteinExistence type="predicted"/>
<dbReference type="RefSeq" id="WP_035133678.1">
    <property type="nucleotide sequence ID" value="NZ_JRLV01000009.1"/>
</dbReference>
<gene>
    <name evidence="1" type="ORF">Q763_10015</name>
</gene>
<sequence>MKKFIEVTYDGKRMVINIDHIVNYVEQKSKGVYITLIDGSSRTIKESYEEITNLIEGVEKSIYSDPDVEFKC</sequence>
<evidence type="ECO:0000313" key="2">
    <source>
        <dbReference type="Proteomes" id="UP000030129"/>
    </source>
</evidence>
<dbReference type="AlphaFoldDB" id="A0A0A2LNF0"/>
<dbReference type="EMBL" id="JRLV01000009">
    <property type="protein sequence ID" value="KGO80856.1"/>
    <property type="molecule type" value="Genomic_DNA"/>
</dbReference>
<keyword evidence="2" id="KW-1185">Reference proteome</keyword>
<accession>A0A0A2LNF0</accession>